<reference evidence="3 4" key="1">
    <citation type="submission" date="2015-09" db="EMBL/GenBank/DDBJ databases">
        <authorList>
            <consortium name="Pathogen Informatics"/>
        </authorList>
    </citation>
    <scope>NUCLEOTIDE SEQUENCE [LARGE SCALE GENOMIC DNA]</scope>
    <source>
        <strain evidence="3 4">2789STDY5834884</strain>
    </source>
</reference>
<dbReference type="Pfam" id="PF13439">
    <property type="entry name" value="Glyco_transf_4"/>
    <property type="match status" value="1"/>
</dbReference>
<gene>
    <name evidence="3" type="primary">pimB</name>
    <name evidence="3" type="ORF">ERS852497_02609</name>
</gene>
<feature type="domain" description="Glycosyl transferase family 1" evidence="1">
    <location>
        <begin position="184"/>
        <end position="309"/>
    </location>
</feature>
<dbReference type="EC" id="2.4.1.57" evidence="3"/>
<dbReference type="GO" id="GO:0016757">
    <property type="term" value="F:glycosyltransferase activity"/>
    <property type="evidence" value="ECO:0007669"/>
    <property type="project" value="UniProtKB-KW"/>
</dbReference>
<dbReference type="Gene3D" id="3.40.50.2000">
    <property type="entry name" value="Glycogen Phosphorylase B"/>
    <property type="match status" value="2"/>
</dbReference>
<protein>
    <submittedName>
        <fullName evidence="3">GDP-mannose-dependent alpha-(1-6)-phosphatidylinositol monomannoside mannosyltransferase</fullName>
        <ecNumber evidence="3">2.4.1.57</ecNumber>
    </submittedName>
</protein>
<evidence type="ECO:0000313" key="4">
    <source>
        <dbReference type="Proteomes" id="UP000095602"/>
    </source>
</evidence>
<dbReference type="InterPro" id="IPR028098">
    <property type="entry name" value="Glyco_trans_4-like_N"/>
</dbReference>
<dbReference type="EMBL" id="CZAJ01000033">
    <property type="protein sequence ID" value="CUP34609.1"/>
    <property type="molecule type" value="Genomic_DNA"/>
</dbReference>
<feature type="domain" description="Glycosyltransferase subfamily 4-like N-terminal" evidence="2">
    <location>
        <begin position="16"/>
        <end position="171"/>
    </location>
</feature>
<dbReference type="InterPro" id="IPR050194">
    <property type="entry name" value="Glycosyltransferase_grp1"/>
</dbReference>
<evidence type="ECO:0000259" key="2">
    <source>
        <dbReference type="Pfam" id="PF13439"/>
    </source>
</evidence>
<dbReference type="Pfam" id="PF00534">
    <property type="entry name" value="Glycos_transf_1"/>
    <property type="match status" value="1"/>
</dbReference>
<organism evidence="3 4">
    <name type="scientific">Agathobacter rectalis</name>
    <dbReference type="NCBI Taxonomy" id="39491"/>
    <lineage>
        <taxon>Bacteria</taxon>
        <taxon>Bacillati</taxon>
        <taxon>Bacillota</taxon>
        <taxon>Clostridia</taxon>
        <taxon>Lachnospirales</taxon>
        <taxon>Lachnospiraceae</taxon>
        <taxon>Agathobacter</taxon>
    </lineage>
</organism>
<evidence type="ECO:0000259" key="1">
    <source>
        <dbReference type="Pfam" id="PF00534"/>
    </source>
</evidence>
<keyword evidence="3" id="KW-0808">Transferase</keyword>
<proteinExistence type="predicted"/>
<dbReference type="AlphaFoldDB" id="A0A174MLR9"/>
<dbReference type="Proteomes" id="UP000095602">
    <property type="component" value="Unassembled WGS sequence"/>
</dbReference>
<dbReference type="PANTHER" id="PTHR45947">
    <property type="entry name" value="SULFOQUINOVOSYL TRANSFERASE SQD2"/>
    <property type="match status" value="1"/>
</dbReference>
<accession>A0A174MLR9</accession>
<sequence>MAIRVLIQMRDLRVGNGIAACIMNYYEYTVKHGYQIDFLLNRNIDSPYAETVKKNGSNIYTLPFDTNKPNKENWSYIKKIIDRRYDILHVNLSGLNALEALKAAKECGVKIRIYHAHNPKETSSLKARIRSFVYEIPSVWLANRYAACSSYAGDSLFGKKTYLVIKNPIDTRSFIYDETARKRLRETLEIEDKFVVGVVGRLTEQKNPFFIIDIFEKIKKHVDNAYLIWAGEGNLKTAVEKYVKRKNLMSSVKLLGIRDDVNKLYSAMDVFLLPSKFEGFGIVFVEAQMSGLQCYGSDKVPIDVQVSDNMHRIPLNKSASEWCNEIIKNNGCVKSKRESLAGTGFEVEGLVESLVKLYKC</sequence>
<dbReference type="PANTHER" id="PTHR45947:SF3">
    <property type="entry name" value="SULFOQUINOVOSYL TRANSFERASE SQD2"/>
    <property type="match status" value="1"/>
</dbReference>
<evidence type="ECO:0000313" key="3">
    <source>
        <dbReference type="EMBL" id="CUP34609.1"/>
    </source>
</evidence>
<dbReference type="RefSeq" id="WP_055274503.1">
    <property type="nucleotide sequence ID" value="NZ_CZAJ01000033.1"/>
</dbReference>
<dbReference type="SUPFAM" id="SSF53756">
    <property type="entry name" value="UDP-Glycosyltransferase/glycogen phosphorylase"/>
    <property type="match status" value="1"/>
</dbReference>
<name>A0A174MLR9_9FIRM</name>
<dbReference type="InterPro" id="IPR001296">
    <property type="entry name" value="Glyco_trans_1"/>
</dbReference>
<keyword evidence="3" id="KW-0328">Glycosyltransferase</keyword>